<evidence type="ECO:0008006" key="2">
    <source>
        <dbReference type="Google" id="ProtNLM"/>
    </source>
</evidence>
<dbReference type="Gene3D" id="3.40.50.2300">
    <property type="match status" value="1"/>
</dbReference>
<dbReference type="SUPFAM" id="SSF52172">
    <property type="entry name" value="CheY-like"/>
    <property type="match status" value="1"/>
</dbReference>
<accession>A0A450WP45</accession>
<name>A0A450WP45_9GAMM</name>
<dbReference type="EMBL" id="CAADFK010000152">
    <property type="protein sequence ID" value="VFK18790.1"/>
    <property type="molecule type" value="Genomic_DNA"/>
</dbReference>
<proteinExistence type="predicted"/>
<reference evidence="1" key="1">
    <citation type="submission" date="2019-02" db="EMBL/GenBank/DDBJ databases">
        <authorList>
            <person name="Gruber-Vodicka R. H."/>
            <person name="Seah K. B. B."/>
        </authorList>
    </citation>
    <scope>NUCLEOTIDE SEQUENCE</scope>
    <source>
        <strain evidence="1">BECK_S313</strain>
    </source>
</reference>
<sequence length="174" mass="20788">MKYLIVDDMPEHIAPLITNLREAGHQVTNTRNLSMGWEEINRAHRARTPFDLIVLDLALDRKVREFPEEQKVIRDALYSRSVADIPVSGQAMGLRLWRRRKEIQQRYCYITYHQYVWMAQLDGEDPEFEQELSELDVGWLPKLILEKSDLWPDNVAEKFETAYKIWEERKWLVD</sequence>
<dbReference type="AlphaFoldDB" id="A0A450WP45"/>
<gene>
    <name evidence="1" type="ORF">BECKLPF1236B_GA0070989_11522</name>
</gene>
<protein>
    <recommendedName>
        <fullName evidence="2">Response regulator receiver domain-containing protein</fullName>
    </recommendedName>
</protein>
<dbReference type="InterPro" id="IPR011006">
    <property type="entry name" value="CheY-like_superfamily"/>
</dbReference>
<organism evidence="1">
    <name type="scientific">Candidatus Kentrum sp. LPFa</name>
    <dbReference type="NCBI Taxonomy" id="2126335"/>
    <lineage>
        <taxon>Bacteria</taxon>
        <taxon>Pseudomonadati</taxon>
        <taxon>Pseudomonadota</taxon>
        <taxon>Gammaproteobacteria</taxon>
        <taxon>Candidatus Kentrum</taxon>
    </lineage>
</organism>
<evidence type="ECO:0000313" key="1">
    <source>
        <dbReference type="EMBL" id="VFK18790.1"/>
    </source>
</evidence>